<dbReference type="Gene3D" id="3.40.50.620">
    <property type="entry name" value="HUPs"/>
    <property type="match status" value="2"/>
</dbReference>
<dbReference type="InterPro" id="IPR014729">
    <property type="entry name" value="Rossmann-like_a/b/a_fold"/>
</dbReference>
<keyword evidence="4 10" id="KW-0436">Ligase</keyword>
<keyword evidence="7 10" id="KW-0648">Protein biosynthesis</keyword>
<comment type="caution">
    <text evidence="10">Lacks conserved residue(s) required for the propagation of feature annotation.</text>
</comment>
<dbReference type="GO" id="GO:0005524">
    <property type="term" value="F:ATP binding"/>
    <property type="evidence" value="ECO:0007669"/>
    <property type="project" value="UniProtKB-UniRule"/>
</dbReference>
<dbReference type="HAMAP" id="MF_00177">
    <property type="entry name" value="Lys_tRNA_synth_class1"/>
    <property type="match status" value="1"/>
</dbReference>
<dbReference type="EMBL" id="QXGH01000013">
    <property type="protein sequence ID" value="RHW27457.1"/>
    <property type="molecule type" value="Genomic_DNA"/>
</dbReference>
<keyword evidence="8 10" id="KW-0030">Aminoacyl-tRNA synthetase</keyword>
<keyword evidence="13" id="KW-1185">Reference proteome</keyword>
<dbReference type="Gene3D" id="6.10.20.10">
    <property type="entry name" value="Lysine tRNA ligase, stem contact fold domain"/>
    <property type="match status" value="1"/>
</dbReference>
<evidence type="ECO:0000256" key="1">
    <source>
        <dbReference type="ARBA" id="ARBA00004496"/>
    </source>
</evidence>
<protein>
    <recommendedName>
        <fullName evidence="10">Lysine--tRNA ligase</fullName>
        <ecNumber evidence="10">6.1.1.6</ecNumber>
    </recommendedName>
    <alternativeName>
        <fullName evidence="10">Lysyl-tRNA synthetase</fullName>
        <shortName evidence="10">LysRS</shortName>
    </alternativeName>
</protein>
<dbReference type="InterPro" id="IPR042078">
    <property type="entry name" value="Lys-tRNA-ligase_SC_fold"/>
</dbReference>
<evidence type="ECO:0000313" key="12">
    <source>
        <dbReference type="EMBL" id="RHW27457.1"/>
    </source>
</evidence>
<dbReference type="RefSeq" id="WP_118925078.1">
    <property type="nucleotide sequence ID" value="NZ_QXGH01000013.1"/>
</dbReference>
<comment type="subcellular location">
    <subcellularLocation>
        <location evidence="1 10">Cytoplasm</location>
    </subcellularLocation>
</comment>
<comment type="catalytic activity">
    <reaction evidence="9 10">
        <text>tRNA(Lys) + L-lysine + ATP = L-lysyl-tRNA(Lys) + AMP + diphosphate</text>
        <dbReference type="Rhea" id="RHEA:20792"/>
        <dbReference type="Rhea" id="RHEA-COMP:9696"/>
        <dbReference type="Rhea" id="RHEA-COMP:9697"/>
        <dbReference type="ChEBI" id="CHEBI:30616"/>
        <dbReference type="ChEBI" id="CHEBI:32551"/>
        <dbReference type="ChEBI" id="CHEBI:33019"/>
        <dbReference type="ChEBI" id="CHEBI:78442"/>
        <dbReference type="ChEBI" id="CHEBI:78529"/>
        <dbReference type="ChEBI" id="CHEBI:456215"/>
        <dbReference type="EC" id="6.1.1.6"/>
    </reaction>
</comment>
<keyword evidence="6 10" id="KW-0067">ATP-binding</keyword>
<dbReference type="SUPFAM" id="SSF52374">
    <property type="entry name" value="Nucleotidylyl transferase"/>
    <property type="match status" value="1"/>
</dbReference>
<evidence type="ECO:0000256" key="10">
    <source>
        <dbReference type="HAMAP-Rule" id="MF_00177"/>
    </source>
</evidence>
<dbReference type="PANTHER" id="PTHR37940:SF1">
    <property type="entry name" value="LYSINE--TRNA LIGASE"/>
    <property type="match status" value="1"/>
</dbReference>
<gene>
    <name evidence="10" type="primary">lysS</name>
    <name evidence="12" type="ORF">D0Z08_09955</name>
</gene>
<dbReference type="Gene3D" id="1.10.10.350">
    <property type="match status" value="1"/>
</dbReference>
<dbReference type="GO" id="GO:0000049">
    <property type="term" value="F:tRNA binding"/>
    <property type="evidence" value="ECO:0007669"/>
    <property type="project" value="InterPro"/>
</dbReference>
<proteinExistence type="inferred from homology"/>
<feature type="short sequence motif" description="'KMSKS' region" evidence="10">
    <location>
        <begin position="317"/>
        <end position="321"/>
    </location>
</feature>
<dbReference type="GO" id="GO:0004824">
    <property type="term" value="F:lysine-tRNA ligase activity"/>
    <property type="evidence" value="ECO:0007669"/>
    <property type="project" value="UniProtKB-UniRule"/>
</dbReference>
<evidence type="ECO:0000256" key="11">
    <source>
        <dbReference type="SAM" id="MobiDB-lite"/>
    </source>
</evidence>
<keyword evidence="3 10" id="KW-0963">Cytoplasm</keyword>
<feature type="region of interest" description="Disordered" evidence="11">
    <location>
        <begin position="174"/>
        <end position="202"/>
    </location>
</feature>
<dbReference type="AlphaFoldDB" id="A0A417Y4E4"/>
<keyword evidence="5 10" id="KW-0547">Nucleotide-binding</keyword>
<dbReference type="Proteomes" id="UP000283644">
    <property type="component" value="Unassembled WGS sequence"/>
</dbReference>
<comment type="similarity">
    <text evidence="2 10">Belongs to the class-I aminoacyl-tRNA synthetase family.</text>
</comment>
<name>A0A417Y4E4_9ACTN</name>
<dbReference type="NCBIfam" id="TIGR00467">
    <property type="entry name" value="lysS_arch"/>
    <property type="match status" value="1"/>
</dbReference>
<dbReference type="InterPro" id="IPR001412">
    <property type="entry name" value="aa-tRNA-synth_I_CS"/>
</dbReference>
<dbReference type="InterPro" id="IPR002904">
    <property type="entry name" value="Lys-tRNA-ligase"/>
</dbReference>
<dbReference type="OrthoDB" id="9803151at2"/>
<dbReference type="Pfam" id="PF01921">
    <property type="entry name" value="tRNA-synt_1f"/>
    <property type="match status" value="1"/>
</dbReference>
<evidence type="ECO:0000256" key="2">
    <source>
        <dbReference type="ARBA" id="ARBA00005594"/>
    </source>
</evidence>
<feature type="short sequence motif" description="'HIGH' region" evidence="10">
    <location>
        <begin position="46"/>
        <end position="54"/>
    </location>
</feature>
<evidence type="ECO:0000256" key="9">
    <source>
        <dbReference type="ARBA" id="ARBA00048573"/>
    </source>
</evidence>
<sequence length="571" mass="62763">MARGRGNDGDPTDWVTRTADLALRHAETVNGGTLPGLVTCASGISPSGPIHLGNLREFLTVHFVAEEIRRRGINVRHLHSWDDYDRFRKVPAGVDEAWNEHIGRPLSAVPDPTGEFPSWAERYKAPLRAALAEMGCEMVEVDQTEMYRAGTYREQILTAISKRDEIESVMARYRTKKADPVEEGESTAEEDPDDGGHGTTEDLARFPYKPYCRGCGRDTVTLTSYDDETTDLAYTCDVCGDSYVTNVATQDEGKLVWKVDWPMRWTFEGVHFEPGGVDHASPGSSYTVGKELIGPVFGGTAPSFVGYSFVGVAGMPKMSSSKGGVPTAAEALRILEAPILRWLYVRRQPKQAFNVDFGQEVLRLYDEWDALTRKAADPAKRDAAVLAWERASATAASGTLPTPAVVVPFRMLSSVADVTAGSPDLISQTVGKVGFAHASVADLEPRLSKAATWMTDYVDPEDRTSVRTSPDDDRLRALDEDEELWLRQLLDRLPESFDDADELTALIYGVPKLCRGMSLEDPPTDEVKADQKAFFKLLYELLVAAERGPRLPTLFAALGADRVRGLLTPSA</sequence>
<dbReference type="SUPFAM" id="SSF48163">
    <property type="entry name" value="An anticodon-binding domain of class I aminoacyl-tRNA synthetases"/>
    <property type="match status" value="1"/>
</dbReference>
<evidence type="ECO:0000256" key="8">
    <source>
        <dbReference type="ARBA" id="ARBA00023146"/>
    </source>
</evidence>
<evidence type="ECO:0000256" key="5">
    <source>
        <dbReference type="ARBA" id="ARBA00022741"/>
    </source>
</evidence>
<feature type="compositionally biased region" description="Acidic residues" evidence="11">
    <location>
        <begin position="181"/>
        <end position="193"/>
    </location>
</feature>
<dbReference type="PANTHER" id="PTHR37940">
    <property type="entry name" value="LYSINE--TRNA LIGASE"/>
    <property type="match status" value="1"/>
</dbReference>
<dbReference type="GO" id="GO:0006430">
    <property type="term" value="P:lysyl-tRNA aminoacylation"/>
    <property type="evidence" value="ECO:0007669"/>
    <property type="project" value="UniProtKB-UniRule"/>
</dbReference>
<dbReference type="InterPro" id="IPR008925">
    <property type="entry name" value="aa_tRNA-synth_I_cd-bd_sf"/>
</dbReference>
<evidence type="ECO:0000313" key="13">
    <source>
        <dbReference type="Proteomes" id="UP000283644"/>
    </source>
</evidence>
<evidence type="ECO:0000256" key="3">
    <source>
        <dbReference type="ARBA" id="ARBA00022490"/>
    </source>
</evidence>
<reference evidence="12 13" key="1">
    <citation type="submission" date="2018-09" db="EMBL/GenBank/DDBJ databases">
        <title>Genome sequencing of Nocardioides immobilis CCTCC AB 2017083 for comparison to Nocardioides silvaticus.</title>
        <authorList>
            <person name="Li C."/>
            <person name="Wang G."/>
        </authorList>
    </citation>
    <scope>NUCLEOTIDE SEQUENCE [LARGE SCALE GENOMIC DNA]</scope>
    <source>
        <strain evidence="12 13">CCTCC AB 2017083</strain>
    </source>
</reference>
<evidence type="ECO:0000256" key="4">
    <source>
        <dbReference type="ARBA" id="ARBA00022598"/>
    </source>
</evidence>
<evidence type="ECO:0000256" key="6">
    <source>
        <dbReference type="ARBA" id="ARBA00022840"/>
    </source>
</evidence>
<dbReference type="GO" id="GO:0005737">
    <property type="term" value="C:cytoplasm"/>
    <property type="evidence" value="ECO:0007669"/>
    <property type="project" value="UniProtKB-SubCell"/>
</dbReference>
<dbReference type="InterPro" id="IPR020751">
    <property type="entry name" value="aa-tRNA-synth_I_codon-bd_sub2"/>
</dbReference>
<comment type="caution">
    <text evidence="12">The sequence shown here is derived from an EMBL/GenBank/DDBJ whole genome shotgun (WGS) entry which is preliminary data.</text>
</comment>
<dbReference type="EC" id="6.1.1.6" evidence="10"/>
<dbReference type="PROSITE" id="PS00178">
    <property type="entry name" value="AA_TRNA_LIGASE_I"/>
    <property type="match status" value="1"/>
</dbReference>
<accession>A0A417Y4E4</accession>
<evidence type="ECO:0000256" key="7">
    <source>
        <dbReference type="ARBA" id="ARBA00022917"/>
    </source>
</evidence>
<organism evidence="12 13">
    <name type="scientific">Nocardioides immobilis</name>
    <dbReference type="NCBI Taxonomy" id="2049295"/>
    <lineage>
        <taxon>Bacteria</taxon>
        <taxon>Bacillati</taxon>
        <taxon>Actinomycetota</taxon>
        <taxon>Actinomycetes</taxon>
        <taxon>Propionibacteriales</taxon>
        <taxon>Nocardioidaceae</taxon>
        <taxon>Nocardioides</taxon>
    </lineage>
</organism>